<dbReference type="PANTHER" id="PTHR42724:SF1">
    <property type="entry name" value="TETRAACYLDISACCHARIDE 4'-KINASE, MITOCHONDRIAL-RELATED"/>
    <property type="match status" value="1"/>
</dbReference>
<evidence type="ECO:0000256" key="4">
    <source>
        <dbReference type="ARBA" id="ARBA00016436"/>
    </source>
</evidence>
<comment type="catalytic activity">
    <reaction evidence="13">
        <text>a lipid A disaccharide + ATP = a lipid IVA + ADP + H(+)</text>
        <dbReference type="Rhea" id="RHEA:67840"/>
        <dbReference type="ChEBI" id="CHEBI:15378"/>
        <dbReference type="ChEBI" id="CHEBI:30616"/>
        <dbReference type="ChEBI" id="CHEBI:176343"/>
        <dbReference type="ChEBI" id="CHEBI:176425"/>
        <dbReference type="ChEBI" id="CHEBI:456216"/>
        <dbReference type="EC" id="2.7.1.130"/>
    </reaction>
</comment>
<evidence type="ECO:0000256" key="14">
    <source>
        <dbReference type="SAM" id="Phobius"/>
    </source>
</evidence>
<dbReference type="GO" id="GO:0009244">
    <property type="term" value="P:lipopolysaccharide core region biosynthetic process"/>
    <property type="evidence" value="ECO:0007669"/>
    <property type="project" value="TreeGrafter"/>
</dbReference>
<dbReference type="EC" id="2.7.1.130" evidence="3 13"/>
<gene>
    <name evidence="13 15" type="primary">lpxK</name>
    <name evidence="15" type="ORF">KZZ10_01750</name>
</gene>
<keyword evidence="10 13" id="KW-0067">ATP-binding</keyword>
<keyword evidence="16" id="KW-1185">Reference proteome</keyword>
<keyword evidence="14" id="KW-0472">Membrane</keyword>
<dbReference type="PANTHER" id="PTHR42724">
    <property type="entry name" value="TETRAACYLDISACCHARIDE 4'-KINASE"/>
    <property type="match status" value="1"/>
</dbReference>
<dbReference type="HAMAP" id="MF_00409">
    <property type="entry name" value="LpxK"/>
    <property type="match status" value="1"/>
</dbReference>
<keyword evidence="5 13" id="KW-0444">Lipid biosynthesis</keyword>
<evidence type="ECO:0000313" key="15">
    <source>
        <dbReference type="EMBL" id="MBZ1349359.1"/>
    </source>
</evidence>
<keyword evidence="7 13" id="KW-0808">Transferase</keyword>
<evidence type="ECO:0000256" key="5">
    <source>
        <dbReference type="ARBA" id="ARBA00022516"/>
    </source>
</evidence>
<proteinExistence type="inferred from homology"/>
<comment type="caution">
    <text evidence="15">The sequence shown here is derived from an EMBL/GenBank/DDBJ whole genome shotgun (WGS) entry which is preliminary data.</text>
</comment>
<dbReference type="InterPro" id="IPR003758">
    <property type="entry name" value="LpxK"/>
</dbReference>
<name>A0A953N768_9BURK</name>
<evidence type="ECO:0000256" key="3">
    <source>
        <dbReference type="ARBA" id="ARBA00012071"/>
    </source>
</evidence>
<keyword evidence="6 13" id="KW-0441">Lipid A biosynthesis</keyword>
<dbReference type="GO" id="GO:0005886">
    <property type="term" value="C:plasma membrane"/>
    <property type="evidence" value="ECO:0007669"/>
    <property type="project" value="TreeGrafter"/>
</dbReference>
<protein>
    <recommendedName>
        <fullName evidence="4 13">Tetraacyldisaccharide 4'-kinase</fullName>
        <ecNumber evidence="3 13">2.7.1.130</ecNumber>
    </recommendedName>
    <alternativeName>
        <fullName evidence="12 13">Lipid A 4'-kinase</fullName>
    </alternativeName>
</protein>
<feature type="transmembrane region" description="Helical" evidence="14">
    <location>
        <begin position="23"/>
        <end position="41"/>
    </location>
</feature>
<evidence type="ECO:0000256" key="9">
    <source>
        <dbReference type="ARBA" id="ARBA00022777"/>
    </source>
</evidence>
<dbReference type="GO" id="GO:0009029">
    <property type="term" value="F:lipid-A 4'-kinase activity"/>
    <property type="evidence" value="ECO:0007669"/>
    <property type="project" value="UniProtKB-UniRule"/>
</dbReference>
<sequence length="354" mass="38822">MKAPSPGPRLVGWLHQQWQHKGLWAWLTSPFSLLAFIVLSLRRVLLRSIAECTTRAPVPLIVVGNLYIGGTGKTPIVIAILEELRAKGWRPGVISRGYGVRAGSEARTGSGALDPSHFGDEPALIAQESGAPISVHPNRRLAWQALMQAYPQTDVIVSDDGLQHATLMRDIELLVQDVRGVGNGWLLPAGPLRDPPSRLRTVDALITRLTETQIAPPSLNLAPKELVARMRISGFQQMQSGQRLDPSQFLQFCKNKSLAAFAGIGAPERFFADLRALGLQVPLTTALPDHCAFNANTLDAPEADLVLITSKDAIKCNLLLDSKIWVAQTHSTFSDPSFADWLHERLRRIQTALR</sequence>
<dbReference type="SUPFAM" id="SSF52540">
    <property type="entry name" value="P-loop containing nucleoside triphosphate hydrolases"/>
    <property type="match status" value="1"/>
</dbReference>
<dbReference type="Proteomes" id="UP000739565">
    <property type="component" value="Unassembled WGS sequence"/>
</dbReference>
<dbReference type="GO" id="GO:0005524">
    <property type="term" value="F:ATP binding"/>
    <property type="evidence" value="ECO:0007669"/>
    <property type="project" value="UniProtKB-UniRule"/>
</dbReference>
<evidence type="ECO:0000256" key="13">
    <source>
        <dbReference type="HAMAP-Rule" id="MF_00409"/>
    </source>
</evidence>
<evidence type="ECO:0000313" key="16">
    <source>
        <dbReference type="Proteomes" id="UP000739565"/>
    </source>
</evidence>
<dbReference type="RefSeq" id="WP_259659762.1">
    <property type="nucleotide sequence ID" value="NZ_JAHXRI010000001.1"/>
</dbReference>
<dbReference type="AlphaFoldDB" id="A0A953N768"/>
<comment type="similarity">
    <text evidence="13">Belongs to the LpxK family.</text>
</comment>
<evidence type="ECO:0000256" key="12">
    <source>
        <dbReference type="ARBA" id="ARBA00029757"/>
    </source>
</evidence>
<evidence type="ECO:0000256" key="8">
    <source>
        <dbReference type="ARBA" id="ARBA00022741"/>
    </source>
</evidence>
<keyword evidence="11 13" id="KW-0443">Lipid metabolism</keyword>
<evidence type="ECO:0000256" key="6">
    <source>
        <dbReference type="ARBA" id="ARBA00022556"/>
    </source>
</evidence>
<dbReference type="NCBIfam" id="TIGR00682">
    <property type="entry name" value="lpxK"/>
    <property type="match status" value="1"/>
</dbReference>
<evidence type="ECO:0000256" key="2">
    <source>
        <dbReference type="ARBA" id="ARBA00004870"/>
    </source>
</evidence>
<evidence type="ECO:0000256" key="1">
    <source>
        <dbReference type="ARBA" id="ARBA00002274"/>
    </source>
</evidence>
<keyword evidence="14" id="KW-1133">Transmembrane helix</keyword>
<reference evidence="15" key="1">
    <citation type="submission" date="2021-07" db="EMBL/GenBank/DDBJ databases">
        <title>New genus and species of the family Alcaligenaceae.</title>
        <authorList>
            <person name="Hahn M.W."/>
        </authorList>
    </citation>
    <scope>NUCLEOTIDE SEQUENCE</scope>
    <source>
        <strain evidence="15">LF4-65</strain>
    </source>
</reference>
<organism evidence="15 16">
    <name type="scientific">Zwartia hollandica</name>
    <dbReference type="NCBI Taxonomy" id="324606"/>
    <lineage>
        <taxon>Bacteria</taxon>
        <taxon>Pseudomonadati</taxon>
        <taxon>Pseudomonadota</taxon>
        <taxon>Betaproteobacteria</taxon>
        <taxon>Burkholderiales</taxon>
        <taxon>Alcaligenaceae</taxon>
        <taxon>Zwartia</taxon>
    </lineage>
</organism>
<keyword evidence="9 13" id="KW-0418">Kinase</keyword>
<comment type="function">
    <text evidence="1 13">Transfers the gamma-phosphate of ATP to the 4'-position of a tetraacyldisaccharide 1-phosphate intermediate (termed DS-1-P) to form tetraacyldisaccharide 1,4'-bis-phosphate (lipid IVA).</text>
</comment>
<dbReference type="Pfam" id="PF02606">
    <property type="entry name" value="LpxK"/>
    <property type="match status" value="1"/>
</dbReference>
<dbReference type="GO" id="GO:0009245">
    <property type="term" value="P:lipid A biosynthetic process"/>
    <property type="evidence" value="ECO:0007669"/>
    <property type="project" value="UniProtKB-UniRule"/>
</dbReference>
<evidence type="ECO:0000256" key="10">
    <source>
        <dbReference type="ARBA" id="ARBA00022840"/>
    </source>
</evidence>
<feature type="binding site" evidence="13">
    <location>
        <begin position="67"/>
        <end position="74"/>
    </location>
    <ligand>
        <name>ATP</name>
        <dbReference type="ChEBI" id="CHEBI:30616"/>
    </ligand>
</feature>
<accession>A0A953N768</accession>
<evidence type="ECO:0000256" key="7">
    <source>
        <dbReference type="ARBA" id="ARBA00022679"/>
    </source>
</evidence>
<comment type="pathway">
    <text evidence="2 13">Glycolipid biosynthesis; lipid IV(A) biosynthesis; lipid IV(A) from (3R)-3-hydroxytetradecanoyl-[acyl-carrier-protein] and UDP-N-acetyl-alpha-D-glucosamine: step 6/6.</text>
</comment>
<keyword evidence="14" id="KW-0812">Transmembrane</keyword>
<evidence type="ECO:0000256" key="11">
    <source>
        <dbReference type="ARBA" id="ARBA00023098"/>
    </source>
</evidence>
<dbReference type="EMBL" id="JAHXRI010000001">
    <property type="protein sequence ID" value="MBZ1349359.1"/>
    <property type="molecule type" value="Genomic_DNA"/>
</dbReference>
<dbReference type="InterPro" id="IPR027417">
    <property type="entry name" value="P-loop_NTPase"/>
</dbReference>
<keyword evidence="8 13" id="KW-0547">Nucleotide-binding</keyword>